<evidence type="ECO:0000313" key="5">
    <source>
        <dbReference type="Proteomes" id="UP000713479"/>
    </source>
</evidence>
<evidence type="ECO:0000256" key="3">
    <source>
        <dbReference type="PROSITE-ProRule" id="PRU00339"/>
    </source>
</evidence>
<keyword evidence="1" id="KW-0677">Repeat</keyword>
<sequence>MSEKLLDDYEKEKNYDAVIELIDEMILKNPQNASSLLFRKAEALIELKEYKKAISTLEVYIKDCSAKEKLKSYVLIATCYSSLDDDEKTEEYLEKIIELDPENDLVLKQLSYRAYINHEFKKCCKYIKRLIALEKADIEDYTNLIFCCIELDMIDDALKYAEKVISIDPTNLDVFATLTILYEELDDEKKLNEVCERIINLKDDGTLQIMLLKAQASLELGKKDEAFAIVDKAIKLNPYDPFPYMMKGMLLNKLEMFDEANECFSEAFSLNPEILLAMERLSN</sequence>
<evidence type="ECO:0000313" key="4">
    <source>
        <dbReference type="EMBL" id="MBE6510255.1"/>
    </source>
</evidence>
<dbReference type="SMART" id="SM00028">
    <property type="entry name" value="TPR"/>
    <property type="match status" value="4"/>
</dbReference>
<dbReference type="Pfam" id="PF13174">
    <property type="entry name" value="TPR_6"/>
    <property type="match status" value="1"/>
</dbReference>
<dbReference type="Proteomes" id="UP000713479">
    <property type="component" value="Unassembled WGS sequence"/>
</dbReference>
<gene>
    <name evidence="4" type="ORF">E7Z74_03165</name>
</gene>
<feature type="repeat" description="TPR" evidence="3">
    <location>
        <begin position="70"/>
        <end position="103"/>
    </location>
</feature>
<proteinExistence type="predicted"/>
<dbReference type="Gene3D" id="1.25.40.10">
    <property type="entry name" value="Tetratricopeptide repeat domain"/>
    <property type="match status" value="3"/>
</dbReference>
<feature type="repeat" description="TPR" evidence="3">
    <location>
        <begin position="207"/>
        <end position="240"/>
    </location>
</feature>
<evidence type="ECO:0008006" key="6">
    <source>
        <dbReference type="Google" id="ProtNLM"/>
    </source>
</evidence>
<name>A0A8T3VQP5_9EURY</name>
<evidence type="ECO:0000256" key="1">
    <source>
        <dbReference type="ARBA" id="ARBA00022737"/>
    </source>
</evidence>
<dbReference type="InterPro" id="IPR011990">
    <property type="entry name" value="TPR-like_helical_dom_sf"/>
</dbReference>
<dbReference type="InterPro" id="IPR019734">
    <property type="entry name" value="TPR_rpt"/>
</dbReference>
<feature type="repeat" description="TPR" evidence="3">
    <location>
        <begin position="241"/>
        <end position="274"/>
    </location>
</feature>
<dbReference type="PROSITE" id="PS50005">
    <property type="entry name" value="TPR"/>
    <property type="match status" value="3"/>
</dbReference>
<dbReference type="Pfam" id="PF13181">
    <property type="entry name" value="TPR_8"/>
    <property type="match status" value="3"/>
</dbReference>
<comment type="caution">
    <text evidence="4">The sequence shown here is derived from an EMBL/GenBank/DDBJ whole genome shotgun (WGS) entry which is preliminary data.</text>
</comment>
<organism evidence="4 5">
    <name type="scientific">Methanobrevibacter millerae</name>
    <dbReference type="NCBI Taxonomy" id="230361"/>
    <lineage>
        <taxon>Archaea</taxon>
        <taxon>Methanobacteriati</taxon>
        <taxon>Methanobacteriota</taxon>
        <taxon>Methanomada group</taxon>
        <taxon>Methanobacteria</taxon>
        <taxon>Methanobacteriales</taxon>
        <taxon>Methanobacteriaceae</taxon>
        <taxon>Methanobrevibacter</taxon>
    </lineage>
</organism>
<accession>A0A8T3VQP5</accession>
<dbReference type="PANTHER" id="PTHR44943:SF8">
    <property type="entry name" value="TPR REPEAT-CONTAINING PROTEIN MJ0263"/>
    <property type="match status" value="1"/>
</dbReference>
<dbReference type="InterPro" id="IPR051685">
    <property type="entry name" value="Ycf3/AcsC/BcsC/TPR_MFPF"/>
</dbReference>
<keyword evidence="2 3" id="KW-0802">TPR repeat</keyword>
<protein>
    <recommendedName>
        <fullName evidence="6">TPR repeat-containing protein</fullName>
    </recommendedName>
</protein>
<dbReference type="PANTHER" id="PTHR44943">
    <property type="entry name" value="CELLULOSE SYNTHASE OPERON PROTEIN C"/>
    <property type="match status" value="1"/>
</dbReference>
<dbReference type="EMBL" id="SUTF01000003">
    <property type="protein sequence ID" value="MBE6510255.1"/>
    <property type="molecule type" value="Genomic_DNA"/>
</dbReference>
<evidence type="ECO:0000256" key="2">
    <source>
        <dbReference type="ARBA" id="ARBA00022803"/>
    </source>
</evidence>
<dbReference type="AlphaFoldDB" id="A0A8T3VQP5"/>
<reference evidence="4" key="1">
    <citation type="submission" date="2019-04" db="EMBL/GenBank/DDBJ databases">
        <title>Evolution of Biomass-Degrading Anaerobic Consortia Revealed by Metagenomics.</title>
        <authorList>
            <person name="Peng X."/>
        </authorList>
    </citation>
    <scope>NUCLEOTIDE SEQUENCE</scope>
    <source>
        <strain evidence="4">SIG13</strain>
    </source>
</reference>
<dbReference type="SUPFAM" id="SSF48452">
    <property type="entry name" value="TPR-like"/>
    <property type="match status" value="2"/>
</dbReference>